<dbReference type="EMBL" id="GBXM01076329">
    <property type="protein sequence ID" value="JAH32248.1"/>
    <property type="molecule type" value="Transcribed_RNA"/>
</dbReference>
<protein>
    <submittedName>
        <fullName evidence="1">Uncharacterized protein</fullName>
    </submittedName>
</protein>
<proteinExistence type="predicted"/>
<reference evidence="1" key="2">
    <citation type="journal article" date="2015" name="Fish Shellfish Immunol.">
        <title>Early steps in the European eel (Anguilla anguilla)-Vibrio vulnificus interaction in the gills: Role of the RtxA13 toxin.</title>
        <authorList>
            <person name="Callol A."/>
            <person name="Pajuelo D."/>
            <person name="Ebbesson L."/>
            <person name="Teles M."/>
            <person name="MacKenzie S."/>
            <person name="Amaro C."/>
        </authorList>
    </citation>
    <scope>NUCLEOTIDE SEQUENCE</scope>
</reference>
<reference evidence="1" key="1">
    <citation type="submission" date="2014-11" db="EMBL/GenBank/DDBJ databases">
        <authorList>
            <person name="Amaro Gonzalez C."/>
        </authorList>
    </citation>
    <scope>NUCLEOTIDE SEQUENCE</scope>
</reference>
<name>A0A0E9RVI4_ANGAN</name>
<dbReference type="AlphaFoldDB" id="A0A0E9RVI4"/>
<evidence type="ECO:0000313" key="1">
    <source>
        <dbReference type="EMBL" id="JAH32248.1"/>
    </source>
</evidence>
<accession>A0A0E9RVI4</accession>
<organism evidence="1">
    <name type="scientific">Anguilla anguilla</name>
    <name type="common">European freshwater eel</name>
    <name type="synonym">Muraena anguilla</name>
    <dbReference type="NCBI Taxonomy" id="7936"/>
    <lineage>
        <taxon>Eukaryota</taxon>
        <taxon>Metazoa</taxon>
        <taxon>Chordata</taxon>
        <taxon>Craniata</taxon>
        <taxon>Vertebrata</taxon>
        <taxon>Euteleostomi</taxon>
        <taxon>Actinopterygii</taxon>
        <taxon>Neopterygii</taxon>
        <taxon>Teleostei</taxon>
        <taxon>Anguilliformes</taxon>
        <taxon>Anguillidae</taxon>
        <taxon>Anguilla</taxon>
    </lineage>
</organism>
<sequence length="26" mass="3088">MLNLVLIKLYLNALKYVEIQVQQNIL</sequence>